<dbReference type="GO" id="GO:0005737">
    <property type="term" value="C:cytoplasm"/>
    <property type="evidence" value="ECO:0007669"/>
    <property type="project" value="UniProtKB-SubCell"/>
</dbReference>
<comment type="caution">
    <text evidence="17">The sequence shown here is derived from an EMBL/GenBank/DDBJ whole genome shotgun (WGS) entry which is preliminary data.</text>
</comment>
<dbReference type="PIRSF" id="PIRSF001529">
    <property type="entry name" value="Ser-tRNA-synth_IIa"/>
    <property type="match status" value="1"/>
</dbReference>
<comment type="catalytic activity">
    <reaction evidence="11 12">
        <text>tRNA(Ser) + L-serine + ATP = L-seryl-tRNA(Ser) + AMP + diphosphate + H(+)</text>
        <dbReference type="Rhea" id="RHEA:12292"/>
        <dbReference type="Rhea" id="RHEA-COMP:9669"/>
        <dbReference type="Rhea" id="RHEA-COMP:9703"/>
        <dbReference type="ChEBI" id="CHEBI:15378"/>
        <dbReference type="ChEBI" id="CHEBI:30616"/>
        <dbReference type="ChEBI" id="CHEBI:33019"/>
        <dbReference type="ChEBI" id="CHEBI:33384"/>
        <dbReference type="ChEBI" id="CHEBI:78442"/>
        <dbReference type="ChEBI" id="CHEBI:78533"/>
        <dbReference type="ChEBI" id="CHEBI:456215"/>
        <dbReference type="EC" id="6.1.1.11"/>
    </reaction>
</comment>
<accession>A0AA37Q8E1</accession>
<dbReference type="SUPFAM" id="SSF46589">
    <property type="entry name" value="tRNA-binding arm"/>
    <property type="match status" value="1"/>
</dbReference>
<feature type="binding site" evidence="13">
    <location>
        <position position="263"/>
    </location>
    <ligand>
        <name>L-serine</name>
        <dbReference type="ChEBI" id="CHEBI:33384"/>
    </ligand>
</feature>
<dbReference type="PRINTS" id="PR00981">
    <property type="entry name" value="TRNASYNTHSER"/>
</dbReference>
<evidence type="ECO:0000256" key="10">
    <source>
        <dbReference type="ARBA" id="ARBA00047929"/>
    </source>
</evidence>
<dbReference type="PANTHER" id="PTHR43697:SF1">
    <property type="entry name" value="SERINE--TRNA LIGASE"/>
    <property type="match status" value="1"/>
</dbReference>
<comment type="similarity">
    <text evidence="3 12">Belongs to the class-II aminoacyl-tRNA synthetase family. Type-1 seryl-tRNA synthetase subfamily.</text>
</comment>
<evidence type="ECO:0000256" key="6">
    <source>
        <dbReference type="ARBA" id="ARBA00022741"/>
    </source>
</evidence>
<feature type="binding site" evidence="13">
    <location>
        <position position="232"/>
    </location>
    <ligand>
        <name>L-serine</name>
        <dbReference type="ChEBI" id="CHEBI:33384"/>
    </ligand>
</feature>
<keyword evidence="8 12" id="KW-0648">Protein biosynthesis</keyword>
<reference evidence="17" key="1">
    <citation type="submission" date="2022-08" db="EMBL/GenBank/DDBJ databases">
        <title>Draft genome sequencing of Roseisolibacter agri AW1220.</title>
        <authorList>
            <person name="Tobiishi Y."/>
            <person name="Tonouchi A."/>
        </authorList>
    </citation>
    <scope>NUCLEOTIDE SEQUENCE</scope>
    <source>
        <strain evidence="17">AW1220</strain>
    </source>
</reference>
<evidence type="ECO:0000256" key="14">
    <source>
        <dbReference type="PIRSR" id="PIRSR001529-2"/>
    </source>
</evidence>
<dbReference type="AlphaFoldDB" id="A0AA37Q8E1"/>
<feature type="binding site" evidence="13">
    <location>
        <position position="384"/>
    </location>
    <ligand>
        <name>L-serine</name>
        <dbReference type="ChEBI" id="CHEBI:33384"/>
    </ligand>
</feature>
<dbReference type="RefSeq" id="WP_284351037.1">
    <property type="nucleotide sequence ID" value="NZ_BRXS01000004.1"/>
</dbReference>
<feature type="binding site" evidence="12">
    <location>
        <begin position="232"/>
        <end position="234"/>
    </location>
    <ligand>
        <name>L-serine</name>
        <dbReference type="ChEBI" id="CHEBI:33384"/>
    </ligand>
</feature>
<dbReference type="InterPro" id="IPR042103">
    <property type="entry name" value="SerRS_1_N_sf"/>
</dbReference>
<keyword evidence="5 12" id="KW-0436">Ligase</keyword>
<name>A0AA37Q8E1_9BACT</name>
<dbReference type="CDD" id="cd00770">
    <property type="entry name" value="SerRS_core"/>
    <property type="match status" value="1"/>
</dbReference>
<dbReference type="NCBIfam" id="TIGR00414">
    <property type="entry name" value="serS"/>
    <property type="match status" value="1"/>
</dbReference>
<keyword evidence="4 12" id="KW-0963">Cytoplasm</keyword>
<comment type="subunit">
    <text evidence="12">Homodimer. The tRNA molecule binds across the dimer.</text>
</comment>
<dbReference type="InterPro" id="IPR006195">
    <property type="entry name" value="aa-tRNA-synth_II"/>
</dbReference>
<feature type="binding site" evidence="12 14">
    <location>
        <begin position="263"/>
        <end position="265"/>
    </location>
    <ligand>
        <name>ATP</name>
        <dbReference type="ChEBI" id="CHEBI:30616"/>
    </ligand>
</feature>
<dbReference type="GO" id="GO:0004828">
    <property type="term" value="F:serine-tRNA ligase activity"/>
    <property type="evidence" value="ECO:0007669"/>
    <property type="project" value="UniProtKB-UniRule"/>
</dbReference>
<comment type="function">
    <text evidence="12">Catalyzes the attachment of serine to tRNA(Ser). Is also able to aminoacylate tRNA(Sec) with serine, to form the misacylated tRNA L-seryl-tRNA(Sec), which will be further converted into selenocysteinyl-tRNA(Sec).</text>
</comment>
<dbReference type="InterPro" id="IPR033729">
    <property type="entry name" value="SerRS_core"/>
</dbReference>
<evidence type="ECO:0000256" key="8">
    <source>
        <dbReference type="ARBA" id="ARBA00022917"/>
    </source>
</evidence>
<feature type="domain" description="Aminoacyl-transfer RNA synthetases class-II family profile" evidence="16">
    <location>
        <begin position="136"/>
        <end position="411"/>
    </location>
</feature>
<evidence type="ECO:0000256" key="13">
    <source>
        <dbReference type="PIRSR" id="PIRSR001529-1"/>
    </source>
</evidence>
<evidence type="ECO:0000259" key="16">
    <source>
        <dbReference type="PROSITE" id="PS50862"/>
    </source>
</evidence>
<keyword evidence="6 12" id="KW-0547">Nucleotide-binding</keyword>
<dbReference type="EC" id="6.1.1.11" evidence="12"/>
<feature type="region of interest" description="Disordered" evidence="15">
    <location>
        <begin position="49"/>
        <end position="70"/>
    </location>
</feature>
<comment type="catalytic activity">
    <reaction evidence="10 12">
        <text>tRNA(Sec) + L-serine + ATP = L-seryl-tRNA(Sec) + AMP + diphosphate + H(+)</text>
        <dbReference type="Rhea" id="RHEA:42580"/>
        <dbReference type="Rhea" id="RHEA-COMP:9742"/>
        <dbReference type="Rhea" id="RHEA-COMP:10128"/>
        <dbReference type="ChEBI" id="CHEBI:15378"/>
        <dbReference type="ChEBI" id="CHEBI:30616"/>
        <dbReference type="ChEBI" id="CHEBI:33019"/>
        <dbReference type="ChEBI" id="CHEBI:33384"/>
        <dbReference type="ChEBI" id="CHEBI:78442"/>
        <dbReference type="ChEBI" id="CHEBI:78533"/>
        <dbReference type="ChEBI" id="CHEBI:456215"/>
        <dbReference type="EC" id="6.1.1.11"/>
    </reaction>
</comment>
<evidence type="ECO:0000256" key="1">
    <source>
        <dbReference type="ARBA" id="ARBA00004496"/>
    </source>
</evidence>
<dbReference type="SUPFAM" id="SSF55681">
    <property type="entry name" value="Class II aaRS and biotin synthetases"/>
    <property type="match status" value="1"/>
</dbReference>
<dbReference type="EMBL" id="BRXS01000004">
    <property type="protein sequence ID" value="GLC26587.1"/>
    <property type="molecule type" value="Genomic_DNA"/>
</dbReference>
<comment type="subcellular location">
    <subcellularLocation>
        <location evidence="1 12">Cytoplasm</location>
    </subcellularLocation>
</comment>
<evidence type="ECO:0000256" key="15">
    <source>
        <dbReference type="SAM" id="MobiDB-lite"/>
    </source>
</evidence>
<evidence type="ECO:0000313" key="18">
    <source>
        <dbReference type="Proteomes" id="UP001161325"/>
    </source>
</evidence>
<feature type="binding site" evidence="12 13">
    <location>
        <position position="286"/>
    </location>
    <ligand>
        <name>L-serine</name>
        <dbReference type="ChEBI" id="CHEBI:33384"/>
    </ligand>
</feature>
<dbReference type="PROSITE" id="PS50862">
    <property type="entry name" value="AA_TRNA_LIGASE_II"/>
    <property type="match status" value="1"/>
</dbReference>
<dbReference type="InterPro" id="IPR045864">
    <property type="entry name" value="aa-tRNA-synth_II/BPL/LPL"/>
</dbReference>
<evidence type="ECO:0000256" key="9">
    <source>
        <dbReference type="ARBA" id="ARBA00023146"/>
    </source>
</evidence>
<evidence type="ECO:0000313" key="17">
    <source>
        <dbReference type="EMBL" id="GLC26587.1"/>
    </source>
</evidence>
<dbReference type="InterPro" id="IPR010978">
    <property type="entry name" value="tRNA-bd_arm"/>
</dbReference>
<comment type="pathway">
    <text evidence="2 12">Aminoacyl-tRNA biosynthesis; selenocysteinyl-tRNA(Sec) biosynthesis; L-seryl-tRNA(Sec) from L-serine and tRNA(Sec): step 1/1.</text>
</comment>
<feature type="binding site" evidence="12">
    <location>
        <position position="279"/>
    </location>
    <ligand>
        <name>ATP</name>
        <dbReference type="ChEBI" id="CHEBI:30616"/>
    </ligand>
</feature>
<dbReference type="GO" id="GO:0006434">
    <property type="term" value="P:seryl-tRNA aminoacylation"/>
    <property type="evidence" value="ECO:0007669"/>
    <property type="project" value="UniProtKB-UniRule"/>
</dbReference>
<evidence type="ECO:0000256" key="12">
    <source>
        <dbReference type="HAMAP-Rule" id="MF_00176"/>
    </source>
</evidence>
<dbReference type="InterPro" id="IPR002314">
    <property type="entry name" value="aa-tRNA-synt_IIb"/>
</dbReference>
<dbReference type="Gene3D" id="1.10.287.40">
    <property type="entry name" value="Serine-tRNA synthetase, tRNA binding domain"/>
    <property type="match status" value="1"/>
</dbReference>
<keyword evidence="18" id="KW-1185">Reference proteome</keyword>
<comment type="domain">
    <text evidence="12">Consists of two distinct domains, a catalytic core and a N-terminal extension that is involved in tRNA binding.</text>
</comment>
<keyword evidence="9 12" id="KW-0030">Aminoacyl-tRNA synthetase</keyword>
<evidence type="ECO:0000256" key="11">
    <source>
        <dbReference type="ARBA" id="ARBA00048823"/>
    </source>
</evidence>
<dbReference type="Pfam" id="PF00587">
    <property type="entry name" value="tRNA-synt_2b"/>
    <property type="match status" value="1"/>
</dbReference>
<evidence type="ECO:0000256" key="5">
    <source>
        <dbReference type="ARBA" id="ARBA00022598"/>
    </source>
</evidence>
<dbReference type="Pfam" id="PF02403">
    <property type="entry name" value="Seryl_tRNA_N"/>
    <property type="match status" value="1"/>
</dbReference>
<feature type="binding site" evidence="12 14">
    <location>
        <begin position="350"/>
        <end position="353"/>
    </location>
    <ligand>
        <name>ATP</name>
        <dbReference type="ChEBI" id="CHEBI:30616"/>
    </ligand>
</feature>
<dbReference type="HAMAP" id="MF_00176">
    <property type="entry name" value="Ser_tRNA_synth_type1"/>
    <property type="match status" value="1"/>
</dbReference>
<dbReference type="Gene3D" id="3.30.930.10">
    <property type="entry name" value="Bira Bifunctional Protein, Domain 2"/>
    <property type="match status" value="1"/>
</dbReference>
<organism evidence="17 18">
    <name type="scientific">Roseisolibacter agri</name>
    <dbReference type="NCBI Taxonomy" id="2014610"/>
    <lineage>
        <taxon>Bacteria</taxon>
        <taxon>Pseudomonadati</taxon>
        <taxon>Gemmatimonadota</taxon>
        <taxon>Gemmatimonadia</taxon>
        <taxon>Gemmatimonadales</taxon>
        <taxon>Gemmatimonadaceae</taxon>
        <taxon>Roseisolibacter</taxon>
    </lineage>
</organism>
<keyword evidence="7 12" id="KW-0067">ATP-binding</keyword>
<dbReference type="InterPro" id="IPR015866">
    <property type="entry name" value="Ser-tRNA-synth_1_N"/>
</dbReference>
<evidence type="ECO:0000256" key="4">
    <source>
        <dbReference type="ARBA" id="ARBA00022490"/>
    </source>
</evidence>
<proteinExistence type="inferred from homology"/>
<dbReference type="GO" id="GO:0016260">
    <property type="term" value="P:selenocysteine biosynthetic process"/>
    <property type="evidence" value="ECO:0007669"/>
    <property type="project" value="UniProtKB-UniRule"/>
</dbReference>
<feature type="binding site" evidence="14">
    <location>
        <begin position="279"/>
        <end position="282"/>
    </location>
    <ligand>
        <name>ATP</name>
        <dbReference type="ChEBI" id="CHEBI:30616"/>
    </ligand>
</feature>
<sequence>MHDLKLVREQPDLLRDAMRRRGALDALAPQLDRLATLEQERRALIQQVEEQKAARNASSAEVARRKKAGESADDLIAQGRTLGESIAALEARANAADDELRAILMEIPNVPLPDVPQGGEDANVVVREWGTPRAPDGVQPHWDVGAALGLFDLERGAKVSGSGFVVYRGQGARLVRALMNWFLDVHTSEHGYEEVWAPAIVNRASMTGTGQLPKFEDDAYAIRDDDLFLIPTAEVPVTNLYRDEVLDAAQLPMGFTAYTPCFRREAGSAGKDTRGIQRVHQFDKVELVRYSTAEDSAAQLELLTGHAETMLQRLGLPYRVKLLAAGDTGFSSAKTYDLEVYAPGVDKWLEVSSCSVFTDFQARRANIRYRPAPKDKPRFVHTLNGSGLAFPRVIAAILEHYQQPDGSVALPEVLHAYAGTDVLRPAEAAAAR</sequence>
<dbReference type="Proteomes" id="UP001161325">
    <property type="component" value="Unassembled WGS sequence"/>
</dbReference>
<evidence type="ECO:0000256" key="7">
    <source>
        <dbReference type="ARBA" id="ARBA00022840"/>
    </source>
</evidence>
<evidence type="ECO:0000256" key="2">
    <source>
        <dbReference type="ARBA" id="ARBA00005045"/>
    </source>
</evidence>
<dbReference type="GO" id="GO:0005524">
    <property type="term" value="F:ATP binding"/>
    <property type="evidence" value="ECO:0007669"/>
    <property type="project" value="UniProtKB-UniRule"/>
</dbReference>
<dbReference type="InterPro" id="IPR002317">
    <property type="entry name" value="Ser-tRNA-ligase_type_1"/>
</dbReference>
<evidence type="ECO:0000256" key="3">
    <source>
        <dbReference type="ARBA" id="ARBA00010728"/>
    </source>
</evidence>
<dbReference type="PANTHER" id="PTHR43697">
    <property type="entry name" value="SERYL-TRNA SYNTHETASE"/>
    <property type="match status" value="1"/>
</dbReference>
<protein>
    <recommendedName>
        <fullName evidence="12">Serine--tRNA ligase</fullName>
        <ecNumber evidence="12">6.1.1.11</ecNumber>
    </recommendedName>
    <alternativeName>
        <fullName evidence="12">Seryl-tRNA synthetase</fullName>
        <shortName evidence="12">SerRS</shortName>
    </alternativeName>
    <alternativeName>
        <fullName evidence="12">Seryl-tRNA(Ser/Sec) synthetase</fullName>
    </alternativeName>
</protein>
<feature type="binding site" evidence="12">
    <location>
        <position position="386"/>
    </location>
    <ligand>
        <name>L-serine</name>
        <dbReference type="ChEBI" id="CHEBI:33384"/>
    </ligand>
</feature>
<gene>
    <name evidence="17" type="primary">serS1</name>
    <name evidence="12" type="synonym">serS</name>
    <name evidence="17" type="ORF">rosag_31000</name>
</gene>